<keyword evidence="6" id="KW-1185">Reference proteome</keyword>
<comment type="similarity">
    <text evidence="1">Belongs to the amidase family.</text>
</comment>
<comment type="caution">
    <text evidence="5">The sequence shown here is derived from an EMBL/GenBank/DDBJ whole genome shotgun (WGS) entry which is preliminary data.</text>
</comment>
<name>A0A401H3T8_9APHY</name>
<dbReference type="OrthoDB" id="6428749at2759"/>
<dbReference type="AlphaFoldDB" id="A0A401H3T8"/>
<dbReference type="Gene3D" id="3.90.1300.10">
    <property type="entry name" value="Amidase signature (AS) domain"/>
    <property type="match status" value="1"/>
</dbReference>
<dbReference type="InterPro" id="IPR036928">
    <property type="entry name" value="AS_sf"/>
</dbReference>
<evidence type="ECO:0000313" key="6">
    <source>
        <dbReference type="Proteomes" id="UP000287166"/>
    </source>
</evidence>
<organism evidence="5 6">
    <name type="scientific">Sparassis crispa</name>
    <dbReference type="NCBI Taxonomy" id="139825"/>
    <lineage>
        <taxon>Eukaryota</taxon>
        <taxon>Fungi</taxon>
        <taxon>Dikarya</taxon>
        <taxon>Basidiomycota</taxon>
        <taxon>Agaricomycotina</taxon>
        <taxon>Agaricomycetes</taxon>
        <taxon>Polyporales</taxon>
        <taxon>Sparassidaceae</taxon>
        <taxon>Sparassis</taxon>
    </lineage>
</organism>
<gene>
    <name evidence="5" type="ORF">SCP_1500120</name>
</gene>
<dbReference type="EMBL" id="BFAD01000015">
    <property type="protein sequence ID" value="GBE89010.1"/>
    <property type="molecule type" value="Genomic_DNA"/>
</dbReference>
<evidence type="ECO:0000256" key="2">
    <source>
        <dbReference type="ARBA" id="ARBA00022801"/>
    </source>
</evidence>
<dbReference type="Proteomes" id="UP000287166">
    <property type="component" value="Unassembled WGS sequence"/>
</dbReference>
<reference evidence="5 6" key="1">
    <citation type="journal article" date="2018" name="Sci. Rep.">
        <title>Genome sequence of the cauliflower mushroom Sparassis crispa (Hanabiratake) and its association with beneficial usage.</title>
        <authorList>
            <person name="Kiyama R."/>
            <person name="Furutani Y."/>
            <person name="Kawaguchi K."/>
            <person name="Nakanishi T."/>
        </authorList>
    </citation>
    <scope>NUCLEOTIDE SEQUENCE [LARGE SCALE GENOMIC DNA]</scope>
</reference>
<feature type="domain" description="Amidase" evidence="4">
    <location>
        <begin position="62"/>
        <end position="540"/>
    </location>
</feature>
<keyword evidence="2" id="KW-0378">Hydrolase</keyword>
<dbReference type="GO" id="GO:0016787">
    <property type="term" value="F:hydrolase activity"/>
    <property type="evidence" value="ECO:0007669"/>
    <property type="project" value="UniProtKB-KW"/>
</dbReference>
<dbReference type="STRING" id="139825.A0A401H3T8"/>
<dbReference type="PANTHER" id="PTHR46072:SF10">
    <property type="entry name" value="ACETAMIDASE"/>
    <property type="match status" value="1"/>
</dbReference>
<dbReference type="PANTHER" id="PTHR46072">
    <property type="entry name" value="AMIDASE-RELATED-RELATED"/>
    <property type="match status" value="1"/>
</dbReference>
<proteinExistence type="inferred from homology"/>
<dbReference type="PIRSF" id="PIRSF001221">
    <property type="entry name" value="Amidase_fungi"/>
    <property type="match status" value="1"/>
</dbReference>
<feature type="active site" description="Acyl-ester intermediate" evidence="3">
    <location>
        <position position="205"/>
    </location>
</feature>
<dbReference type="SUPFAM" id="SSF75304">
    <property type="entry name" value="Amidase signature (AS) enzymes"/>
    <property type="match status" value="1"/>
</dbReference>
<accession>A0A401H3T8</accession>
<dbReference type="InterPro" id="IPR023631">
    <property type="entry name" value="Amidase_dom"/>
</dbReference>
<protein>
    <submittedName>
        <fullName evidence="5">Amidase signature enzyme</fullName>
    </submittedName>
</protein>
<evidence type="ECO:0000313" key="5">
    <source>
        <dbReference type="EMBL" id="GBE89010.1"/>
    </source>
</evidence>
<dbReference type="Pfam" id="PF01425">
    <property type="entry name" value="Amidase"/>
    <property type="match status" value="1"/>
</dbReference>
<sequence length="562" mass="60987">MFSYFAHRKSCAQKQQERKSKLESVPAVYSAPATNDDRRILSLSLAELVEECSMNRTSPNAVLQAYGKRCLQAQAATNCLSDIMFDEAERTVTSGKLLSGVPVSLKDCVDIVGHDTLLGYSCNVAKPRQSSASIVHILQDAGALLYVKTSAPTGLLSFETESDVLGVTTNPYNPKFSPGGSTGGGGALLAYQGSMIEVGTDLAGSVRFPAANCGVYSLKGSIGRFPAYGCTPCLPGLQGVVTVTAPMAQNLADLEEFWKRVMEMKPWDYDSTCLPMPWRPVNAQFSEVKPRWGVIWDDGIVTPTPACRRALVDTVDALRRQGFDVVEFESPGIPEGTRIGFGLIACGASPIFNSLRTSETLNSALRSFGILVSLPRWVKWLYALLLRLFSRPLGRNDTWATLAENCYKRSPVGEHELLVQLEDYKMAWHTALQKQDVDFVLTVPHPSPPVPLGGTGVVSLIASSYAFIFSLLDAVAGVVPVTFVDKSLDALPADFRRSSAYMNMSDIGRAVHSVYDARAMHGLPLGVQIVGPRLHEEKVLAGMKIIDNALRAAGRGFVPKQF</sequence>
<feature type="active site" description="Charge relay system" evidence="3">
    <location>
        <position position="181"/>
    </location>
</feature>
<evidence type="ECO:0000259" key="4">
    <source>
        <dbReference type="Pfam" id="PF01425"/>
    </source>
</evidence>
<dbReference type="RefSeq" id="XP_027619923.1">
    <property type="nucleotide sequence ID" value="XM_027764122.1"/>
</dbReference>
<dbReference type="InParanoid" id="A0A401H3T8"/>
<evidence type="ECO:0000256" key="1">
    <source>
        <dbReference type="ARBA" id="ARBA00009199"/>
    </source>
</evidence>
<evidence type="ECO:0000256" key="3">
    <source>
        <dbReference type="PIRSR" id="PIRSR001221-1"/>
    </source>
</evidence>
<feature type="active site" description="Charge relay system" evidence="3">
    <location>
        <position position="106"/>
    </location>
</feature>
<dbReference type="GeneID" id="38785927"/>